<dbReference type="PANTHER" id="PTHR34095:SF1">
    <property type="entry name" value="LARGE RIBOSOMAL SUBUNIT PROTEIN ML55"/>
    <property type="match status" value="1"/>
</dbReference>
<evidence type="ECO:0008006" key="3">
    <source>
        <dbReference type="Google" id="ProtNLM"/>
    </source>
</evidence>
<comment type="caution">
    <text evidence="1">The sequence shown here is derived from an EMBL/GenBank/DDBJ whole genome shotgun (WGS) entry which is preliminary data.</text>
</comment>
<evidence type="ECO:0000313" key="1">
    <source>
        <dbReference type="EMBL" id="CAL7952331.1"/>
    </source>
</evidence>
<dbReference type="Pfam" id="PF09776">
    <property type="entry name" value="Mitoc_L55"/>
    <property type="match status" value="1"/>
</dbReference>
<accession>A0ABP1PGI1</accession>
<reference evidence="1 2" key="1">
    <citation type="submission" date="2024-08" db="EMBL/GenBank/DDBJ databases">
        <authorList>
            <person name="Will J Nash"/>
            <person name="Angela Man"/>
            <person name="Seanna McTaggart"/>
            <person name="Kendall Baker"/>
            <person name="Tom Barker"/>
            <person name="Leah Catchpole"/>
            <person name="Alex Durrant"/>
            <person name="Karim Gharbi"/>
            <person name="Naomi Irish"/>
            <person name="Gemy Kaithakottil"/>
            <person name="Debby Ku"/>
            <person name="Aaliyah Providence"/>
            <person name="Felix Shaw"/>
            <person name="David Swarbreck"/>
            <person name="Chris Watkins"/>
            <person name="Ann M. McCartney"/>
            <person name="Giulio Formenti"/>
            <person name="Alice Mouton"/>
            <person name="Noel Vella"/>
            <person name="Bjorn M von Reumont"/>
            <person name="Adriana Vella"/>
            <person name="Wilfried Haerty"/>
        </authorList>
    </citation>
    <scope>NUCLEOTIDE SEQUENCE [LARGE SCALE GENOMIC DNA]</scope>
</reference>
<organism evidence="1 2">
    <name type="scientific">Xylocopa violacea</name>
    <name type="common">Violet carpenter bee</name>
    <name type="synonym">Apis violacea</name>
    <dbReference type="NCBI Taxonomy" id="135666"/>
    <lineage>
        <taxon>Eukaryota</taxon>
        <taxon>Metazoa</taxon>
        <taxon>Ecdysozoa</taxon>
        <taxon>Arthropoda</taxon>
        <taxon>Hexapoda</taxon>
        <taxon>Insecta</taxon>
        <taxon>Pterygota</taxon>
        <taxon>Neoptera</taxon>
        <taxon>Endopterygota</taxon>
        <taxon>Hymenoptera</taxon>
        <taxon>Apocrita</taxon>
        <taxon>Aculeata</taxon>
        <taxon>Apoidea</taxon>
        <taxon>Anthophila</taxon>
        <taxon>Apidae</taxon>
        <taxon>Xylocopa</taxon>
        <taxon>Xylocopa</taxon>
    </lineage>
</organism>
<dbReference type="InterPro" id="IPR044884">
    <property type="entry name" value="Ribosomal_mL55_sf"/>
</dbReference>
<dbReference type="Gene3D" id="6.20.130.20">
    <property type="entry name" value="Mitochondrial ribosomal protein L55"/>
    <property type="match status" value="1"/>
</dbReference>
<gene>
    <name evidence="1" type="ORF">XYLVIOL_LOCUS11010</name>
</gene>
<dbReference type="InterPro" id="IPR018615">
    <property type="entry name" value="Ribosomal_mL55"/>
</dbReference>
<protein>
    <recommendedName>
        <fullName evidence="3">39S ribosomal protein L55, mitochondrial</fullName>
    </recommendedName>
</protein>
<dbReference type="EMBL" id="CAXAJV020001301">
    <property type="protein sequence ID" value="CAL7952331.1"/>
    <property type="molecule type" value="Genomic_DNA"/>
</dbReference>
<dbReference type="Proteomes" id="UP001642520">
    <property type="component" value="Unassembled WGS sequence"/>
</dbReference>
<keyword evidence="2" id="KW-1185">Reference proteome</keyword>
<name>A0ABP1PGI1_XYLVO</name>
<evidence type="ECO:0000313" key="2">
    <source>
        <dbReference type="Proteomes" id="UP001642520"/>
    </source>
</evidence>
<sequence length="105" mass="12487">MNINLLLRTKQSVLSLHRNLNCWTAAITKKHRKIYYNSFPTYLVLPDGSSITIDYDIPRRIIVLPININTLSEEEREIRIQSRKPVIKAKIVEEYQDDYDETEFY</sequence>
<dbReference type="PANTHER" id="PTHR34095">
    <property type="entry name" value="39S RIBOSOMAL PROTEIN L55, MITOCHONDRIAL"/>
    <property type="match status" value="1"/>
</dbReference>
<proteinExistence type="predicted"/>